<sequence length="163" mass="17979">MSYHLTIVAAVDADGTPTTVLDKCPVAGVLVTTSPKAFMMNDLFDKWLIQFGEWMMTYWNIAPAFLILDNCSAHTATSATADICFYYGIQLPLDVAVFRSFNSMISRLMARELRTSNTALATENGFATCGAWPLSLIAMMKRLAMMESNGVTSTRGTEPWIKV</sequence>
<keyword evidence="2" id="KW-1185">Reference proteome</keyword>
<reference evidence="1 2" key="1">
    <citation type="journal article" date="2014" name="Genome Biol. Evol.">
        <title>The secreted proteins of Achlya hypogyna and Thraustotheca clavata identify the ancestral oomycete secretome and reveal gene acquisitions by horizontal gene transfer.</title>
        <authorList>
            <person name="Misner I."/>
            <person name="Blouin N."/>
            <person name="Leonard G."/>
            <person name="Richards T.A."/>
            <person name="Lane C.E."/>
        </authorList>
    </citation>
    <scope>NUCLEOTIDE SEQUENCE [LARGE SCALE GENOMIC DNA]</scope>
    <source>
        <strain evidence="1 2">ATCC 48635</strain>
    </source>
</reference>
<name>A0A1V9YKS6_ACHHY</name>
<dbReference type="Proteomes" id="UP000243579">
    <property type="component" value="Unassembled WGS sequence"/>
</dbReference>
<protein>
    <recommendedName>
        <fullName evidence="3">DDE-1 domain-containing protein</fullName>
    </recommendedName>
</protein>
<evidence type="ECO:0000313" key="1">
    <source>
        <dbReference type="EMBL" id="OQR86325.1"/>
    </source>
</evidence>
<dbReference type="EMBL" id="JNBR01001514">
    <property type="protein sequence ID" value="OQR86325.1"/>
    <property type="molecule type" value="Genomic_DNA"/>
</dbReference>
<dbReference type="AlphaFoldDB" id="A0A1V9YKS6"/>
<proteinExistence type="predicted"/>
<evidence type="ECO:0008006" key="3">
    <source>
        <dbReference type="Google" id="ProtNLM"/>
    </source>
</evidence>
<comment type="caution">
    <text evidence="1">The sequence shown here is derived from an EMBL/GenBank/DDBJ whole genome shotgun (WGS) entry which is preliminary data.</text>
</comment>
<organism evidence="1 2">
    <name type="scientific">Achlya hypogyna</name>
    <name type="common">Oomycete</name>
    <name type="synonym">Protoachlya hypogyna</name>
    <dbReference type="NCBI Taxonomy" id="1202772"/>
    <lineage>
        <taxon>Eukaryota</taxon>
        <taxon>Sar</taxon>
        <taxon>Stramenopiles</taxon>
        <taxon>Oomycota</taxon>
        <taxon>Saprolegniomycetes</taxon>
        <taxon>Saprolegniales</taxon>
        <taxon>Achlyaceae</taxon>
        <taxon>Achlya</taxon>
    </lineage>
</organism>
<evidence type="ECO:0000313" key="2">
    <source>
        <dbReference type="Proteomes" id="UP000243579"/>
    </source>
</evidence>
<gene>
    <name evidence="1" type="ORF">ACHHYP_10660</name>
</gene>
<accession>A0A1V9YKS6</accession>